<comment type="caution">
    <text evidence="2">The sequence shown here is derived from an EMBL/GenBank/DDBJ whole genome shotgun (WGS) entry which is preliminary data.</text>
</comment>
<name>A0AAE0ZQ19_9GAST</name>
<proteinExistence type="predicted"/>
<evidence type="ECO:0000313" key="3">
    <source>
        <dbReference type="Proteomes" id="UP001283361"/>
    </source>
</evidence>
<feature type="signal peptide" evidence="1">
    <location>
        <begin position="1"/>
        <end position="20"/>
    </location>
</feature>
<accession>A0AAE0ZQ19</accession>
<sequence length="155" mass="16673">MQAAIGTSLLLLVVLTTVMAGPTLSRGFGRYATDCDSGSACEDQDQASENVTATYVDGVLFCCSTGNSITISVRRNTSGLYQAQSTSVLSSDSLDNIFISSDVSFSGANNSSNNQVVCECRDVDLEDVTGYFDDVRKNFWDTLDSTWSKMSGFFN</sequence>
<dbReference type="EMBL" id="JAWDGP010003532">
    <property type="protein sequence ID" value="KAK3773498.1"/>
    <property type="molecule type" value="Genomic_DNA"/>
</dbReference>
<dbReference type="Proteomes" id="UP001283361">
    <property type="component" value="Unassembled WGS sequence"/>
</dbReference>
<reference evidence="2" key="1">
    <citation type="journal article" date="2023" name="G3 (Bethesda)">
        <title>A reference genome for the long-term kleptoplast-retaining sea slug Elysia crispata morphotype clarki.</title>
        <authorList>
            <person name="Eastman K.E."/>
            <person name="Pendleton A.L."/>
            <person name="Shaikh M.A."/>
            <person name="Suttiyut T."/>
            <person name="Ogas R."/>
            <person name="Tomko P."/>
            <person name="Gavelis G."/>
            <person name="Widhalm J.R."/>
            <person name="Wisecaver J.H."/>
        </authorList>
    </citation>
    <scope>NUCLEOTIDE SEQUENCE</scope>
    <source>
        <strain evidence="2">ECLA1</strain>
    </source>
</reference>
<keyword evidence="3" id="KW-1185">Reference proteome</keyword>
<feature type="chain" id="PRO_5041948330" evidence="1">
    <location>
        <begin position="21"/>
        <end position="155"/>
    </location>
</feature>
<keyword evidence="1" id="KW-0732">Signal</keyword>
<dbReference type="AlphaFoldDB" id="A0AAE0ZQ19"/>
<protein>
    <submittedName>
        <fullName evidence="2">Uncharacterized protein</fullName>
    </submittedName>
</protein>
<evidence type="ECO:0000313" key="2">
    <source>
        <dbReference type="EMBL" id="KAK3773498.1"/>
    </source>
</evidence>
<evidence type="ECO:0000256" key="1">
    <source>
        <dbReference type="SAM" id="SignalP"/>
    </source>
</evidence>
<gene>
    <name evidence="2" type="ORF">RRG08_009270</name>
</gene>
<organism evidence="2 3">
    <name type="scientific">Elysia crispata</name>
    <name type="common">lettuce slug</name>
    <dbReference type="NCBI Taxonomy" id="231223"/>
    <lineage>
        <taxon>Eukaryota</taxon>
        <taxon>Metazoa</taxon>
        <taxon>Spiralia</taxon>
        <taxon>Lophotrochozoa</taxon>
        <taxon>Mollusca</taxon>
        <taxon>Gastropoda</taxon>
        <taxon>Heterobranchia</taxon>
        <taxon>Euthyneura</taxon>
        <taxon>Panpulmonata</taxon>
        <taxon>Sacoglossa</taxon>
        <taxon>Placobranchoidea</taxon>
        <taxon>Plakobranchidae</taxon>
        <taxon>Elysia</taxon>
    </lineage>
</organism>